<feature type="transmembrane region" description="Helical" evidence="6">
    <location>
        <begin position="330"/>
        <end position="352"/>
    </location>
</feature>
<keyword evidence="2 6" id="KW-0812">Transmembrane</keyword>
<evidence type="ECO:0000256" key="3">
    <source>
        <dbReference type="ARBA" id="ARBA00022960"/>
    </source>
</evidence>
<comment type="caution">
    <text evidence="7">The sequence shown here is derived from an EMBL/GenBank/DDBJ whole genome shotgun (WGS) entry which is preliminary data.</text>
</comment>
<protein>
    <submittedName>
        <fullName evidence="7">FtsW/RodA/SpoVE family cell cycle protein</fullName>
    </submittedName>
</protein>
<feature type="transmembrane region" description="Helical" evidence="6">
    <location>
        <begin position="225"/>
        <end position="242"/>
    </location>
</feature>
<feature type="transmembrane region" description="Helical" evidence="6">
    <location>
        <begin position="364"/>
        <end position="385"/>
    </location>
</feature>
<dbReference type="GO" id="GO:0051301">
    <property type="term" value="P:cell division"/>
    <property type="evidence" value="ECO:0007669"/>
    <property type="project" value="InterPro"/>
</dbReference>
<dbReference type="PANTHER" id="PTHR30474">
    <property type="entry name" value="CELL CYCLE PROTEIN"/>
    <property type="match status" value="1"/>
</dbReference>
<dbReference type="NCBIfam" id="NF038403">
    <property type="entry name" value="perm_prefix_1"/>
    <property type="match status" value="1"/>
</dbReference>
<comment type="subcellular location">
    <subcellularLocation>
        <location evidence="1">Membrane</location>
        <topology evidence="1">Multi-pass membrane protein</topology>
    </subcellularLocation>
</comment>
<organism evidence="7 8">
    <name type="scientific">Psychrobacillus vulpis</name>
    <dbReference type="NCBI Taxonomy" id="2325572"/>
    <lineage>
        <taxon>Bacteria</taxon>
        <taxon>Bacillati</taxon>
        <taxon>Bacillota</taxon>
        <taxon>Bacilli</taxon>
        <taxon>Bacillales</taxon>
        <taxon>Bacillaceae</taxon>
        <taxon>Psychrobacillus</taxon>
    </lineage>
</organism>
<dbReference type="GO" id="GO:0032153">
    <property type="term" value="C:cell division site"/>
    <property type="evidence" value="ECO:0007669"/>
    <property type="project" value="TreeGrafter"/>
</dbReference>
<keyword evidence="8" id="KW-1185">Reference proteome</keyword>
<dbReference type="OrthoDB" id="2192428at2"/>
<dbReference type="GO" id="GO:0015648">
    <property type="term" value="F:lipid-linked peptidoglycan transporter activity"/>
    <property type="evidence" value="ECO:0007669"/>
    <property type="project" value="TreeGrafter"/>
</dbReference>
<dbReference type="GO" id="GO:0005886">
    <property type="term" value="C:plasma membrane"/>
    <property type="evidence" value="ECO:0007669"/>
    <property type="project" value="TreeGrafter"/>
</dbReference>
<accession>A0A544TQA2</accession>
<dbReference type="EMBL" id="VDGI01000012">
    <property type="protein sequence ID" value="TQR19620.1"/>
    <property type="molecule type" value="Genomic_DNA"/>
</dbReference>
<proteinExistence type="predicted"/>
<dbReference type="InterPro" id="IPR001182">
    <property type="entry name" value="FtsW/RodA"/>
</dbReference>
<sequence length="432" mass="49383">MVKKGRQSYLREVSDQIKSKEAKDYVSVELDYHIKQAKKEWINKGLNEADAEEKAVGQMGNPITLGQQLNKLHRPKVDWLTVILLLITLGLSFLPMLSLNNNFSDDSMNMRYYSTHKAIFVLLGGTVAFGMMLMDYRKLEKFGWLFYTIGIIILLILSFFPTHFVNGISVIKVGPLTIESLMVIPFFFLAWASFFNDIRLKIWHLSILFFVPFYLIFTIPSISTAYIYGVMVFVMLCWSKFSRKTILKTLGISISSFLIVCIIFWQTVAPYQKHRLEVFFNPEQYPDSGGYMILLLKELLSKADWFGNSMTNEFIPEGHTNFVLVSLTSYFGWSFAIALVLILSLFVARIVVITRNIHHAYGKLLLIGSIALYTVQLVTNIAMTLGFFPLTSMSLPFISYGLMPTLFNAFLIGVVLSVYRRKDLVSSCFITN</sequence>
<dbReference type="PANTHER" id="PTHR30474:SF1">
    <property type="entry name" value="PEPTIDOGLYCAN GLYCOSYLTRANSFERASE MRDB"/>
    <property type="match status" value="1"/>
</dbReference>
<evidence type="ECO:0000313" key="8">
    <source>
        <dbReference type="Proteomes" id="UP000316626"/>
    </source>
</evidence>
<dbReference type="AlphaFoldDB" id="A0A544TQA2"/>
<dbReference type="Pfam" id="PF01098">
    <property type="entry name" value="FTSW_RODA_SPOVE"/>
    <property type="match status" value="1"/>
</dbReference>
<reference evidence="7 8" key="1">
    <citation type="submission" date="2019-06" db="EMBL/GenBank/DDBJ databases">
        <title>Psychrobacillus vulpis sp. nov., a new species isolated from feces of a red fox that inhabits in The Tablas de Daimiel Natural Park, Albacete, Spain.</title>
        <authorList>
            <person name="Rodriguez M."/>
            <person name="Reina J.C."/>
            <person name="Bejar V."/>
            <person name="Llamas I."/>
        </authorList>
    </citation>
    <scope>NUCLEOTIDE SEQUENCE [LARGE SCALE GENOMIC DNA]</scope>
    <source>
        <strain evidence="7 8">Z8</strain>
    </source>
</reference>
<feature type="transmembrane region" description="Helical" evidence="6">
    <location>
        <begin position="397"/>
        <end position="419"/>
    </location>
</feature>
<evidence type="ECO:0000256" key="1">
    <source>
        <dbReference type="ARBA" id="ARBA00004141"/>
    </source>
</evidence>
<feature type="transmembrane region" description="Helical" evidence="6">
    <location>
        <begin position="176"/>
        <end position="195"/>
    </location>
</feature>
<feature type="transmembrane region" description="Helical" evidence="6">
    <location>
        <begin position="249"/>
        <end position="268"/>
    </location>
</feature>
<evidence type="ECO:0000256" key="6">
    <source>
        <dbReference type="SAM" id="Phobius"/>
    </source>
</evidence>
<evidence type="ECO:0000256" key="4">
    <source>
        <dbReference type="ARBA" id="ARBA00022989"/>
    </source>
</evidence>
<evidence type="ECO:0000256" key="2">
    <source>
        <dbReference type="ARBA" id="ARBA00022692"/>
    </source>
</evidence>
<keyword evidence="5 6" id="KW-0472">Membrane</keyword>
<gene>
    <name evidence="7" type="ORF">FG384_11875</name>
</gene>
<feature type="transmembrane region" description="Helical" evidence="6">
    <location>
        <begin position="118"/>
        <end position="136"/>
    </location>
</feature>
<feature type="transmembrane region" description="Helical" evidence="6">
    <location>
        <begin position="143"/>
        <end position="164"/>
    </location>
</feature>
<keyword evidence="3" id="KW-0133">Cell shape</keyword>
<name>A0A544TQA2_9BACI</name>
<evidence type="ECO:0000313" key="7">
    <source>
        <dbReference type="EMBL" id="TQR19620.1"/>
    </source>
</evidence>
<dbReference type="Proteomes" id="UP000316626">
    <property type="component" value="Unassembled WGS sequence"/>
</dbReference>
<dbReference type="GO" id="GO:0008360">
    <property type="term" value="P:regulation of cell shape"/>
    <property type="evidence" value="ECO:0007669"/>
    <property type="project" value="UniProtKB-KW"/>
</dbReference>
<keyword evidence="4 6" id="KW-1133">Transmembrane helix</keyword>
<evidence type="ECO:0000256" key="5">
    <source>
        <dbReference type="ARBA" id="ARBA00023136"/>
    </source>
</evidence>
<feature type="transmembrane region" description="Helical" evidence="6">
    <location>
        <begin position="77"/>
        <end position="98"/>
    </location>
</feature>
<dbReference type="InterPro" id="IPR047928">
    <property type="entry name" value="Perm_prefix_1"/>
</dbReference>